<dbReference type="Gene3D" id="3.90.1030.10">
    <property type="entry name" value="Ribosomal protein L17"/>
    <property type="match status" value="1"/>
</dbReference>
<dbReference type="SUPFAM" id="SSF64263">
    <property type="entry name" value="Prokaryotic ribosomal protein L17"/>
    <property type="match status" value="1"/>
</dbReference>
<evidence type="ECO:0000256" key="4">
    <source>
        <dbReference type="RuleBase" id="RU000660"/>
    </source>
</evidence>
<keyword evidence="6" id="KW-1185">Reference proteome</keyword>
<dbReference type="InterPro" id="IPR036373">
    <property type="entry name" value="Ribosomal_bL17_sf"/>
</dbReference>
<dbReference type="Proteomes" id="UP001210925">
    <property type="component" value="Unassembled WGS sequence"/>
</dbReference>
<dbReference type="EMBL" id="JADGKB010000017">
    <property type="protein sequence ID" value="KAJ3259572.1"/>
    <property type="molecule type" value="Genomic_DNA"/>
</dbReference>
<dbReference type="Pfam" id="PF01196">
    <property type="entry name" value="Ribosomal_L17"/>
    <property type="match status" value="1"/>
</dbReference>
<keyword evidence="3 4" id="KW-0687">Ribonucleoprotein</keyword>
<dbReference type="GO" id="GO:0006412">
    <property type="term" value="P:translation"/>
    <property type="evidence" value="ECO:0007669"/>
    <property type="project" value="InterPro"/>
</dbReference>
<evidence type="ECO:0000256" key="1">
    <source>
        <dbReference type="ARBA" id="ARBA00008777"/>
    </source>
</evidence>
<reference evidence="5" key="1">
    <citation type="submission" date="2020-05" db="EMBL/GenBank/DDBJ databases">
        <title>Phylogenomic resolution of chytrid fungi.</title>
        <authorList>
            <person name="Stajich J.E."/>
            <person name="Amses K."/>
            <person name="Simmons R."/>
            <person name="Seto K."/>
            <person name="Myers J."/>
            <person name="Bonds A."/>
            <person name="Quandt C.A."/>
            <person name="Barry K."/>
            <person name="Liu P."/>
            <person name="Grigoriev I."/>
            <person name="Longcore J.E."/>
            <person name="James T.Y."/>
        </authorList>
    </citation>
    <scope>NUCLEOTIDE SEQUENCE</scope>
    <source>
        <strain evidence="5">PLAUS21</strain>
    </source>
</reference>
<evidence type="ECO:0008006" key="7">
    <source>
        <dbReference type="Google" id="ProtNLM"/>
    </source>
</evidence>
<dbReference type="PANTHER" id="PTHR14413:SF16">
    <property type="entry name" value="LARGE RIBOSOMAL SUBUNIT PROTEIN BL17M"/>
    <property type="match status" value="1"/>
</dbReference>
<name>A0AAD5Y552_9FUNG</name>
<sequence>MKHGVRFWQKKLGRKPNHRLSLQSNLLAELVDHEQIQTTTAKAKFIKHEMEKIINMAKKGAPKDLEYISSKLNGNNKIVPKVMHLLAKRYQDRNSGYVRILKNGYRGNGSDRAALSIIELVNNPNDIVYNMAKNNLSVLKEKLDSIESLKYKKTVLKLKDLSSGEPTEFVNLEDRHDIAGRERKIASAKERSAHKVVAKYERVLKSYPEARNADEQAIEKLKEMIENKAYPKDLLDGFVQPVKAEMKIKELEEPVEVKEVVVEKAPEPSKSFMEKYFGRFMKK</sequence>
<evidence type="ECO:0000256" key="3">
    <source>
        <dbReference type="ARBA" id="ARBA00023274"/>
    </source>
</evidence>
<dbReference type="PANTHER" id="PTHR14413">
    <property type="entry name" value="RIBOSOMAL PROTEIN L17"/>
    <property type="match status" value="1"/>
</dbReference>
<dbReference type="AlphaFoldDB" id="A0AAD5Y552"/>
<dbReference type="InterPro" id="IPR000456">
    <property type="entry name" value="Ribosomal_bL17"/>
</dbReference>
<evidence type="ECO:0000313" key="5">
    <source>
        <dbReference type="EMBL" id="KAJ3259572.1"/>
    </source>
</evidence>
<comment type="caution">
    <text evidence="5">The sequence shown here is derived from an EMBL/GenBank/DDBJ whole genome shotgun (WGS) entry which is preliminary data.</text>
</comment>
<organism evidence="5 6">
    <name type="scientific">Boothiomyces macroporosus</name>
    <dbReference type="NCBI Taxonomy" id="261099"/>
    <lineage>
        <taxon>Eukaryota</taxon>
        <taxon>Fungi</taxon>
        <taxon>Fungi incertae sedis</taxon>
        <taxon>Chytridiomycota</taxon>
        <taxon>Chytridiomycota incertae sedis</taxon>
        <taxon>Chytridiomycetes</taxon>
        <taxon>Rhizophydiales</taxon>
        <taxon>Terramycetaceae</taxon>
        <taxon>Boothiomyces</taxon>
    </lineage>
</organism>
<comment type="similarity">
    <text evidence="1 4">Belongs to the bacterial ribosomal protein bL17 family.</text>
</comment>
<keyword evidence="2 4" id="KW-0689">Ribosomal protein</keyword>
<gene>
    <name evidence="5" type="ORF">HK103_002126</name>
</gene>
<dbReference type="GO" id="GO:0003735">
    <property type="term" value="F:structural constituent of ribosome"/>
    <property type="evidence" value="ECO:0007669"/>
    <property type="project" value="InterPro"/>
</dbReference>
<evidence type="ECO:0000256" key="2">
    <source>
        <dbReference type="ARBA" id="ARBA00022980"/>
    </source>
</evidence>
<dbReference type="NCBIfam" id="TIGR00059">
    <property type="entry name" value="L17"/>
    <property type="match status" value="1"/>
</dbReference>
<proteinExistence type="inferred from homology"/>
<dbReference type="GO" id="GO:0005762">
    <property type="term" value="C:mitochondrial large ribosomal subunit"/>
    <property type="evidence" value="ECO:0007669"/>
    <property type="project" value="TreeGrafter"/>
</dbReference>
<accession>A0AAD5Y552</accession>
<protein>
    <recommendedName>
        <fullName evidence="7">50S ribosomal protein L17</fullName>
    </recommendedName>
</protein>
<evidence type="ECO:0000313" key="6">
    <source>
        <dbReference type="Proteomes" id="UP001210925"/>
    </source>
</evidence>